<sequence length="749" mass="84604">MAMPIQVQVKVWMFVGFVSSVVGLLCYALSSSFNKLFGEWNFFKIFLYVIISFTIFFMTLVAKVWQPSMSILFKTHMAILLLLATSVYSVFFDKAVNQKPDVYILISCAAFAVMSLSLSKQTQFGCEVDLQNFFLGCLIVLLMKRSMWLFFVGAGFSYSLIIISSWTDITPQIEDFEVNVIEVDSHHLVIEVDSLRHQVPAKMHGSLDKNCEEIKSLLRMESKEVQKIGIWGMGGMGKTTMAKTVFDELSSQFDCICFLANVREDSSRYGLNYVRKRLFSELLGIDVDIDAPRVPSNAMRMLVNKKVLIVLDDVSSSEHVEKLIGVGHDWLGAGSIVILTSRDRHALLSARVNVFYEVQPMNFQDSLELFSIYAFNQTHPETEYEELSKTAVGYANGMPLALVVLGSSLHSKTKSGWESILKRLTMIPEPNIQEVMILSFDELADAEREIFLDIACFFEGRHIDQVSRVLDACGFFADIGIKILLDKALITIDSYGCIKMHGLLRKMGCDIVYHESIKNPGERSRLWNSQDIMDVLTSNRGTDAVESMFLDMTQIPNLHLSSYAFKKMPNLRLLAFDSSNSSVIKNPVSIPEGLELPANLRYLQWDGYRLKSLPSIRWEKLVDLSMPHSNLQKLWDGVQNMPMLKRIYLPFSTLLIECPDFSGSPNLESISFRGCENLGQLHPSTFTLQKLKELDVSECTLLTSLCSKTCSPSLQRLYAVGCTNLQECSITTPGDQCKTHLHMNSELRE</sequence>
<dbReference type="Gene3D" id="3.80.10.10">
    <property type="entry name" value="Ribonuclease Inhibitor"/>
    <property type="match status" value="1"/>
</dbReference>
<dbReference type="AlphaFoldDB" id="A0AAV1WSL2"/>
<evidence type="ECO:0000256" key="1">
    <source>
        <dbReference type="ARBA" id="ARBA00022614"/>
    </source>
</evidence>
<dbReference type="InterPro" id="IPR042197">
    <property type="entry name" value="Apaf_helical"/>
</dbReference>
<keyword evidence="3" id="KW-0812">Transmembrane</keyword>
<accession>A0AAV1WSL2</accession>
<keyword evidence="1" id="KW-0433">Leucine-rich repeat</keyword>
<evidence type="ECO:0000256" key="2">
    <source>
        <dbReference type="ARBA" id="ARBA00022737"/>
    </source>
</evidence>
<gene>
    <name evidence="6" type="ORF">LLUT_LOCUS13349</name>
</gene>
<dbReference type="PANTHER" id="PTHR11017">
    <property type="entry name" value="LEUCINE-RICH REPEAT-CONTAINING PROTEIN"/>
    <property type="match status" value="1"/>
</dbReference>
<dbReference type="SUPFAM" id="SSF52540">
    <property type="entry name" value="P-loop containing nucleoside triphosphate hydrolases"/>
    <property type="match status" value="1"/>
</dbReference>
<evidence type="ECO:0000313" key="6">
    <source>
        <dbReference type="EMBL" id="CAL0312289.1"/>
    </source>
</evidence>
<dbReference type="PANTHER" id="PTHR11017:SF512">
    <property type="entry name" value="ADP-RIBOSYL CYCLASE_CYCLIC ADP-RIBOSE HYDROLASE"/>
    <property type="match status" value="1"/>
</dbReference>
<keyword evidence="3" id="KW-1133">Transmembrane helix</keyword>
<feature type="domain" description="Disease resistance protein Roq1-like winged-helix" evidence="5">
    <location>
        <begin position="446"/>
        <end position="515"/>
    </location>
</feature>
<keyword evidence="2" id="KW-0677">Repeat</keyword>
<dbReference type="Proteomes" id="UP001497480">
    <property type="component" value="Unassembled WGS sequence"/>
</dbReference>
<dbReference type="InterPro" id="IPR002182">
    <property type="entry name" value="NB-ARC"/>
</dbReference>
<proteinExistence type="predicted"/>
<dbReference type="InterPro" id="IPR011713">
    <property type="entry name" value="Leu-rich_rpt_3"/>
</dbReference>
<name>A0AAV1WSL2_LUPLU</name>
<organism evidence="6 7">
    <name type="scientific">Lupinus luteus</name>
    <name type="common">European yellow lupine</name>
    <dbReference type="NCBI Taxonomy" id="3873"/>
    <lineage>
        <taxon>Eukaryota</taxon>
        <taxon>Viridiplantae</taxon>
        <taxon>Streptophyta</taxon>
        <taxon>Embryophyta</taxon>
        <taxon>Tracheophyta</taxon>
        <taxon>Spermatophyta</taxon>
        <taxon>Magnoliopsida</taxon>
        <taxon>eudicotyledons</taxon>
        <taxon>Gunneridae</taxon>
        <taxon>Pentapetalae</taxon>
        <taxon>rosids</taxon>
        <taxon>fabids</taxon>
        <taxon>Fabales</taxon>
        <taxon>Fabaceae</taxon>
        <taxon>Papilionoideae</taxon>
        <taxon>50 kb inversion clade</taxon>
        <taxon>genistoids sensu lato</taxon>
        <taxon>core genistoids</taxon>
        <taxon>Genisteae</taxon>
        <taxon>Lupinus</taxon>
    </lineage>
</organism>
<protein>
    <submittedName>
        <fullName evidence="6">Uncharacterized protein</fullName>
    </submittedName>
</protein>
<dbReference type="EMBL" id="CAXHTB010000009">
    <property type="protein sequence ID" value="CAL0312289.1"/>
    <property type="molecule type" value="Genomic_DNA"/>
</dbReference>
<dbReference type="Gene3D" id="3.40.50.300">
    <property type="entry name" value="P-loop containing nucleotide triphosphate hydrolases"/>
    <property type="match status" value="1"/>
</dbReference>
<dbReference type="Pfam" id="PF23282">
    <property type="entry name" value="WHD_ROQ1"/>
    <property type="match status" value="1"/>
</dbReference>
<evidence type="ECO:0000256" key="3">
    <source>
        <dbReference type="SAM" id="Phobius"/>
    </source>
</evidence>
<dbReference type="Gene3D" id="1.10.8.430">
    <property type="entry name" value="Helical domain of apoptotic protease-activating factors"/>
    <property type="match status" value="1"/>
</dbReference>
<reference evidence="6 7" key="1">
    <citation type="submission" date="2024-03" db="EMBL/GenBank/DDBJ databases">
        <authorList>
            <person name="Martinez-Hernandez J."/>
        </authorList>
    </citation>
    <scope>NUCLEOTIDE SEQUENCE [LARGE SCALE GENOMIC DNA]</scope>
</reference>
<evidence type="ECO:0000259" key="4">
    <source>
        <dbReference type="Pfam" id="PF00931"/>
    </source>
</evidence>
<evidence type="ECO:0000313" key="7">
    <source>
        <dbReference type="Proteomes" id="UP001497480"/>
    </source>
</evidence>
<comment type="caution">
    <text evidence="6">The sequence shown here is derived from an EMBL/GenBank/DDBJ whole genome shotgun (WGS) entry which is preliminary data.</text>
</comment>
<feature type="transmembrane region" description="Helical" evidence="3">
    <location>
        <begin position="45"/>
        <end position="65"/>
    </location>
</feature>
<dbReference type="Pfam" id="PF00931">
    <property type="entry name" value="NB-ARC"/>
    <property type="match status" value="1"/>
</dbReference>
<feature type="domain" description="NB-ARC" evidence="4">
    <location>
        <begin position="209"/>
        <end position="378"/>
    </location>
</feature>
<feature type="transmembrane region" description="Helical" evidence="3">
    <location>
        <begin position="102"/>
        <end position="119"/>
    </location>
</feature>
<evidence type="ECO:0000259" key="5">
    <source>
        <dbReference type="Pfam" id="PF23282"/>
    </source>
</evidence>
<dbReference type="PRINTS" id="PR00364">
    <property type="entry name" value="DISEASERSIST"/>
</dbReference>
<feature type="transmembrane region" description="Helical" evidence="3">
    <location>
        <begin position="77"/>
        <end position="96"/>
    </location>
</feature>
<dbReference type="SUPFAM" id="SSF46785">
    <property type="entry name" value="Winged helix' DNA-binding domain"/>
    <property type="match status" value="1"/>
</dbReference>
<dbReference type="GO" id="GO:0006952">
    <property type="term" value="P:defense response"/>
    <property type="evidence" value="ECO:0007669"/>
    <property type="project" value="InterPro"/>
</dbReference>
<keyword evidence="7" id="KW-1185">Reference proteome</keyword>
<dbReference type="GO" id="GO:0043531">
    <property type="term" value="F:ADP binding"/>
    <property type="evidence" value="ECO:0007669"/>
    <property type="project" value="InterPro"/>
</dbReference>
<dbReference type="SUPFAM" id="SSF52058">
    <property type="entry name" value="L domain-like"/>
    <property type="match status" value="1"/>
</dbReference>
<dbReference type="InterPro" id="IPR032675">
    <property type="entry name" value="LRR_dom_sf"/>
</dbReference>
<keyword evidence="3" id="KW-0472">Membrane</keyword>
<dbReference type="InterPro" id="IPR027417">
    <property type="entry name" value="P-loop_NTPase"/>
</dbReference>
<dbReference type="Pfam" id="PF07725">
    <property type="entry name" value="LRR_3"/>
    <property type="match status" value="1"/>
</dbReference>
<dbReference type="InterPro" id="IPR058192">
    <property type="entry name" value="WHD_ROQ1-like"/>
</dbReference>
<dbReference type="InterPro" id="IPR036390">
    <property type="entry name" value="WH_DNA-bd_sf"/>
</dbReference>
<dbReference type="InterPro" id="IPR044974">
    <property type="entry name" value="Disease_R_plants"/>
</dbReference>
<feature type="transmembrane region" description="Helical" evidence="3">
    <location>
        <begin position="12"/>
        <end position="33"/>
    </location>
</feature>